<keyword evidence="2 6" id="KW-0963">Cytoplasm</keyword>
<dbReference type="InterPro" id="IPR010213">
    <property type="entry name" value="TF_NusA"/>
</dbReference>
<dbReference type="CDD" id="cd04455">
    <property type="entry name" value="S1_NusA"/>
    <property type="match status" value="1"/>
</dbReference>
<feature type="domain" description="K Homology" evidence="8">
    <location>
        <begin position="310"/>
        <end position="377"/>
    </location>
</feature>
<keyword evidence="4 6" id="KW-0805">Transcription regulation</keyword>
<dbReference type="Pfam" id="PF08529">
    <property type="entry name" value="NusA_N"/>
    <property type="match status" value="1"/>
</dbReference>
<protein>
    <recommendedName>
        <fullName evidence="6">Transcription termination/antitermination protein NusA</fullName>
    </recommendedName>
</protein>
<evidence type="ECO:0000313" key="9">
    <source>
        <dbReference type="EMBL" id="GAB1251761.1"/>
    </source>
</evidence>
<comment type="subunit">
    <text evidence="6">Monomer. Binds directly to the core enzyme of the DNA-dependent RNA polymerase and to nascent RNA.</text>
</comment>
<dbReference type="InterPro" id="IPR025249">
    <property type="entry name" value="TF_NusA_KH_1st"/>
</dbReference>
<dbReference type="HAMAP" id="MF_00945_B">
    <property type="entry name" value="NusA_B"/>
    <property type="match status" value="1"/>
</dbReference>
<feature type="domain" description="K Homology" evidence="8">
    <location>
        <begin position="239"/>
        <end position="301"/>
    </location>
</feature>
<dbReference type="Proteomes" id="UP001628220">
    <property type="component" value="Unassembled WGS sequence"/>
</dbReference>
<evidence type="ECO:0000256" key="1">
    <source>
        <dbReference type="ARBA" id="ARBA00022472"/>
    </source>
</evidence>
<evidence type="ECO:0000256" key="3">
    <source>
        <dbReference type="ARBA" id="ARBA00022884"/>
    </source>
</evidence>
<feature type="region of interest" description="Disordered" evidence="7">
    <location>
        <begin position="424"/>
        <end position="463"/>
    </location>
</feature>
<dbReference type="Pfam" id="PF26594">
    <property type="entry name" value="KH_NusA_2nd"/>
    <property type="match status" value="1"/>
</dbReference>
<dbReference type="PANTHER" id="PTHR22648">
    <property type="entry name" value="TRANSCRIPTION TERMINATION FACTOR NUSA"/>
    <property type="match status" value="1"/>
</dbReference>
<evidence type="ECO:0000256" key="2">
    <source>
        <dbReference type="ARBA" id="ARBA00022490"/>
    </source>
</evidence>
<dbReference type="Pfam" id="PF13184">
    <property type="entry name" value="KH_NusA_1st"/>
    <property type="match status" value="1"/>
</dbReference>
<sequence length="463" mass="52307">MAQSKKTHKVSMADTLTEFKELKSIDKETLITVLQDAFKSVLGKMLGTDENLSVIVNPETGDLEIWRTRHVVADDAVNDPLLEIGLSEAKKIDPYAEEEENVTDSIDFSSFGRRAILNLRQTLSGKILDLQKESLYNMFKERIGELVSAEVYQVWKREVLLVDDEGNELLMPRSEQIPGDFFRKGDTVHAVVDHVDNENNVVKIYVSRTNPEFLKRLFELNVPEIGDGLITIKRVARIPGERAKMAVESYDDRIDPVGACVGMNGSRIRGIVRELRGENIDVIPFTKNPSLLVQRALNPAKITSITIVPEEMRAEVSVPPEEVPMAIGRNAANIKLAKALTGFEIEVFRDVPNVEEEDILLEEYADEIEDWVLEELRKIGCNTAKSVLRIPREDLEKRTDLELSTIDNVLEVLATEFDEDELSELGYISHNPRTQSIPSHSDYESQAPQEEEQKPLPGEEEEE</sequence>
<dbReference type="Gene3D" id="3.30.300.20">
    <property type="match status" value="2"/>
</dbReference>
<keyword evidence="10" id="KW-1185">Reference proteome</keyword>
<dbReference type="SUPFAM" id="SSF50249">
    <property type="entry name" value="Nucleic acid-binding proteins"/>
    <property type="match status" value="1"/>
</dbReference>
<evidence type="ECO:0000256" key="5">
    <source>
        <dbReference type="ARBA" id="ARBA00023163"/>
    </source>
</evidence>
<dbReference type="Gene3D" id="2.40.50.140">
    <property type="entry name" value="Nucleic acid-binding proteins"/>
    <property type="match status" value="1"/>
</dbReference>
<feature type="compositionally biased region" description="Polar residues" evidence="7">
    <location>
        <begin position="431"/>
        <end position="447"/>
    </location>
</feature>
<gene>
    <name evidence="6 9" type="primary">nusA</name>
    <name evidence="9" type="ORF">Tsumi_08650</name>
</gene>
<comment type="subcellular location">
    <subcellularLocation>
        <location evidence="6">Cytoplasm</location>
    </subcellularLocation>
</comment>
<proteinExistence type="inferred from homology"/>
<dbReference type="SUPFAM" id="SSF69705">
    <property type="entry name" value="Transcription factor NusA, N-terminal domain"/>
    <property type="match status" value="1"/>
</dbReference>
<dbReference type="InterPro" id="IPR015946">
    <property type="entry name" value="KH_dom-like_a/b"/>
</dbReference>
<dbReference type="PROSITE" id="PS50084">
    <property type="entry name" value="KH_TYPE_1"/>
    <property type="match status" value="1"/>
</dbReference>
<keyword evidence="5 6" id="KW-0804">Transcription</keyword>
<dbReference type="Gene3D" id="3.30.1480.10">
    <property type="entry name" value="NusA, N-terminal domain"/>
    <property type="match status" value="1"/>
</dbReference>
<dbReference type="SMART" id="SM00322">
    <property type="entry name" value="KH"/>
    <property type="match status" value="2"/>
</dbReference>
<dbReference type="SUPFAM" id="SSF54814">
    <property type="entry name" value="Prokaryotic type KH domain (KH-domain type II)"/>
    <property type="match status" value="2"/>
</dbReference>
<keyword evidence="6" id="KW-0889">Transcription antitermination</keyword>
<dbReference type="NCBIfam" id="TIGR01953">
    <property type="entry name" value="NusA"/>
    <property type="match status" value="1"/>
</dbReference>
<dbReference type="CDD" id="cd02134">
    <property type="entry name" value="KH-II_NusA_rpt1"/>
    <property type="match status" value="1"/>
</dbReference>
<organism evidence="9 10">
    <name type="scientific">Porphyromonas miyakawae</name>
    <dbReference type="NCBI Taxonomy" id="3137470"/>
    <lineage>
        <taxon>Bacteria</taxon>
        <taxon>Pseudomonadati</taxon>
        <taxon>Bacteroidota</taxon>
        <taxon>Bacteroidia</taxon>
        <taxon>Bacteroidales</taxon>
        <taxon>Porphyromonadaceae</taxon>
        <taxon>Porphyromonas</taxon>
    </lineage>
</organism>
<evidence type="ECO:0000313" key="10">
    <source>
        <dbReference type="Proteomes" id="UP001628220"/>
    </source>
</evidence>
<dbReference type="InterPro" id="IPR004087">
    <property type="entry name" value="KH_dom"/>
</dbReference>
<dbReference type="CDD" id="cd22529">
    <property type="entry name" value="KH-II_NusA_rpt2"/>
    <property type="match status" value="1"/>
</dbReference>
<accession>A0ABQ0E227</accession>
<dbReference type="InterPro" id="IPR036555">
    <property type="entry name" value="NusA_N_sf"/>
</dbReference>
<dbReference type="InterPro" id="IPR013735">
    <property type="entry name" value="TF_NusA_N"/>
</dbReference>
<keyword evidence="1 6" id="KW-0806">Transcription termination</keyword>
<reference evidence="9 10" key="1">
    <citation type="journal article" date="2025" name="Int. J. Syst. Evol. Microbiol.">
        <title>Desulfovibrio falkowii sp. nov., Porphyromonas miyakawae sp. nov., Mediterraneibacter flintii sp. nov. and Owariibacterium komagatae gen. nov., sp. nov., isolated from human faeces.</title>
        <authorList>
            <person name="Hamaguchi T."/>
            <person name="Ohara M."/>
            <person name="Hisatomi A."/>
            <person name="Sekiguchi K."/>
            <person name="Takeda J.I."/>
            <person name="Ueyama J."/>
            <person name="Ito M."/>
            <person name="Nishiwaki H."/>
            <person name="Ogi T."/>
            <person name="Hirayama M."/>
            <person name="Ohkuma M."/>
            <person name="Sakamoto M."/>
            <person name="Ohno K."/>
        </authorList>
    </citation>
    <scope>NUCLEOTIDE SEQUENCE [LARGE SCALE GENOMIC DNA]</scope>
    <source>
        <strain evidence="9 10">13CB11C</strain>
    </source>
</reference>
<dbReference type="RefSeq" id="WP_411915562.1">
    <property type="nucleotide sequence ID" value="NZ_BAAFSF010000001.1"/>
</dbReference>
<dbReference type="EMBL" id="BAAFSF010000001">
    <property type="protein sequence ID" value="GAB1251761.1"/>
    <property type="molecule type" value="Genomic_DNA"/>
</dbReference>
<dbReference type="InterPro" id="IPR009019">
    <property type="entry name" value="KH_sf_prok-type"/>
</dbReference>
<dbReference type="PANTHER" id="PTHR22648:SF0">
    <property type="entry name" value="TRANSCRIPTION TERMINATION_ANTITERMINATION PROTEIN NUSA"/>
    <property type="match status" value="1"/>
</dbReference>
<comment type="function">
    <text evidence="6">Participates in both transcription termination and antitermination.</text>
</comment>
<dbReference type="InterPro" id="IPR012340">
    <property type="entry name" value="NA-bd_OB-fold"/>
</dbReference>
<dbReference type="InterPro" id="IPR058582">
    <property type="entry name" value="KH_NusA_2nd"/>
</dbReference>
<dbReference type="InterPro" id="IPR030842">
    <property type="entry name" value="TF_NusA_bacterial"/>
</dbReference>
<name>A0ABQ0E227_9PORP</name>
<keyword evidence="3 6" id="KW-0694">RNA-binding</keyword>
<evidence type="ECO:0000256" key="4">
    <source>
        <dbReference type="ARBA" id="ARBA00023015"/>
    </source>
</evidence>
<comment type="caution">
    <text evidence="9">The sequence shown here is derived from an EMBL/GenBank/DDBJ whole genome shotgun (WGS) entry which is preliminary data.</text>
</comment>
<evidence type="ECO:0000256" key="7">
    <source>
        <dbReference type="SAM" id="MobiDB-lite"/>
    </source>
</evidence>
<evidence type="ECO:0000256" key="6">
    <source>
        <dbReference type="HAMAP-Rule" id="MF_00945"/>
    </source>
</evidence>
<comment type="similarity">
    <text evidence="6">Belongs to the NusA family.</text>
</comment>
<evidence type="ECO:0000259" key="8">
    <source>
        <dbReference type="SMART" id="SM00322"/>
    </source>
</evidence>